<reference evidence="2" key="1">
    <citation type="submission" date="2018-02" db="EMBL/GenBank/DDBJ databases">
        <authorList>
            <person name="Hausmann B."/>
        </authorList>
    </citation>
    <scope>NUCLEOTIDE SEQUENCE [LARGE SCALE GENOMIC DNA]</scope>
    <source>
        <strain evidence="2">Peat soil MAG SbA1</strain>
    </source>
</reference>
<sequence>MLVFERHTSCLLAARFRPGNASSQARIVPMLLRLMPRLQAAFVRVKIRLRGEGGFP</sequence>
<protein>
    <submittedName>
        <fullName evidence="1">Uncharacterized protein</fullName>
    </submittedName>
</protein>
<accession>A0A2U3L2F2</accession>
<name>A0A2U3L2F2_9BACT</name>
<evidence type="ECO:0000313" key="2">
    <source>
        <dbReference type="Proteomes" id="UP000238701"/>
    </source>
</evidence>
<gene>
    <name evidence="1" type="ORF">SBA1_630053</name>
</gene>
<dbReference type="Proteomes" id="UP000238701">
    <property type="component" value="Unassembled WGS sequence"/>
</dbReference>
<proteinExistence type="predicted"/>
<dbReference type="EMBL" id="OMOD01000159">
    <property type="protein sequence ID" value="SPF46104.1"/>
    <property type="molecule type" value="Genomic_DNA"/>
</dbReference>
<organism evidence="1 2">
    <name type="scientific">Candidatus Sulfotelmatobacter kueseliae</name>
    <dbReference type="NCBI Taxonomy" id="2042962"/>
    <lineage>
        <taxon>Bacteria</taxon>
        <taxon>Pseudomonadati</taxon>
        <taxon>Acidobacteriota</taxon>
        <taxon>Terriglobia</taxon>
        <taxon>Terriglobales</taxon>
        <taxon>Candidatus Korobacteraceae</taxon>
        <taxon>Candidatus Sulfotelmatobacter</taxon>
    </lineage>
</organism>
<evidence type="ECO:0000313" key="1">
    <source>
        <dbReference type="EMBL" id="SPF46104.1"/>
    </source>
</evidence>
<dbReference type="AlphaFoldDB" id="A0A2U3L2F2"/>